<evidence type="ECO:0000259" key="2">
    <source>
        <dbReference type="SMART" id="SM00642"/>
    </source>
</evidence>
<dbReference type="CDD" id="cd11332">
    <property type="entry name" value="AmyAc_OligoGlu_TS"/>
    <property type="match status" value="1"/>
</dbReference>
<dbReference type="EMBL" id="CP070499">
    <property type="protein sequence ID" value="QSB15457.1"/>
    <property type="molecule type" value="Genomic_DNA"/>
</dbReference>
<keyword evidence="4" id="KW-1185">Reference proteome</keyword>
<accession>A0A895YCD9</accession>
<keyword evidence="3" id="KW-0378">Hydrolase</keyword>
<comment type="similarity">
    <text evidence="1">Belongs to the glycosyl hydrolase 13 family.</text>
</comment>
<name>A0A895YCD9_9ACTN</name>
<dbReference type="GO" id="GO:0009313">
    <property type="term" value="P:oligosaccharide catabolic process"/>
    <property type="evidence" value="ECO:0007669"/>
    <property type="project" value="TreeGrafter"/>
</dbReference>
<protein>
    <submittedName>
        <fullName evidence="3">Glycoside hydrolase family 13 protein</fullName>
    </submittedName>
</protein>
<dbReference type="SUPFAM" id="SSF51445">
    <property type="entry name" value="(Trans)glycosidases"/>
    <property type="match status" value="1"/>
</dbReference>
<evidence type="ECO:0000313" key="3">
    <source>
        <dbReference type="EMBL" id="QSB15457.1"/>
    </source>
</evidence>
<dbReference type="Pfam" id="PF00128">
    <property type="entry name" value="Alpha-amylase"/>
    <property type="match status" value="1"/>
</dbReference>
<feature type="domain" description="Glycosyl hydrolase family 13 catalytic" evidence="2">
    <location>
        <begin position="15"/>
        <end position="412"/>
    </location>
</feature>
<evidence type="ECO:0000313" key="4">
    <source>
        <dbReference type="Proteomes" id="UP000662857"/>
    </source>
</evidence>
<dbReference type="Proteomes" id="UP000662857">
    <property type="component" value="Chromosome"/>
</dbReference>
<dbReference type="SMART" id="SM00642">
    <property type="entry name" value="Aamy"/>
    <property type="match status" value="1"/>
</dbReference>
<dbReference type="PANTHER" id="PTHR10357">
    <property type="entry name" value="ALPHA-AMYLASE FAMILY MEMBER"/>
    <property type="match status" value="1"/>
</dbReference>
<dbReference type="InterPro" id="IPR045857">
    <property type="entry name" value="O16G_dom_2"/>
</dbReference>
<dbReference type="Gene3D" id="3.20.20.80">
    <property type="entry name" value="Glycosidases"/>
    <property type="match status" value="1"/>
</dbReference>
<dbReference type="RefSeq" id="WP_239677640.1">
    <property type="nucleotide sequence ID" value="NZ_CP070499.1"/>
</dbReference>
<dbReference type="Gene3D" id="3.90.400.10">
    <property type="entry name" value="Oligo-1,6-glucosidase, Domain 2"/>
    <property type="match status" value="1"/>
</dbReference>
<dbReference type="GO" id="GO:0004556">
    <property type="term" value="F:alpha-amylase activity"/>
    <property type="evidence" value="ECO:0007669"/>
    <property type="project" value="TreeGrafter"/>
</dbReference>
<sequence length="541" mass="59712">MPKPDSWARDAVIYQIYPRSFADADGDGVGDLAGITARLDYVAGLGVDAIWLSPFYPSPMADHGYDVADYRGVDPIFGSLDDFDALLAAAHERDLKVIIDIVPNHTSDQHRWFQEAIEAGPGSAARERYHFRDKPTDGGPPNNLHSVFGGPAWTELDDQVYLHMFAPEQPDLNWEHPEVRAEFADVLRFWLDRGVDGIRIDVADALIKPEGLPDVPVEPGEPGGDPAHYRNLDGVHEIYREWRAVLDEYQPERVAVAEAWSPGYESLADYVRPDELHQAFNFRFLATPWDAAAYRSVIDSSLAAMAAVDAPTTWVLSNHDVIRHASRFGRLGATTAGVPGGANREEPQVDPARGLARARAATLMMLALPGSAYLYQGEELGLPEVFDLPDEVRQDPVFFRTNGERVGRDGCRVPMPWSGAEPPYGFTADGGKPWLPQPADWAAFTVEAQQHDPSATLALYRTALGVRRQLQLGSGELTWIDPPADDLLIFRRAGLVVTTNCGSVPARLPQQYGEPVLTSGPVPELELVPPDTTIWWRTTDR</sequence>
<dbReference type="PANTHER" id="PTHR10357:SF179">
    <property type="entry name" value="NEUTRAL AND BASIC AMINO ACID TRANSPORT PROTEIN RBAT"/>
    <property type="match status" value="1"/>
</dbReference>
<dbReference type="AlphaFoldDB" id="A0A895YCD9"/>
<organism evidence="3 4">
    <name type="scientific">Natronosporangium hydrolyticum</name>
    <dbReference type="NCBI Taxonomy" id="2811111"/>
    <lineage>
        <taxon>Bacteria</taxon>
        <taxon>Bacillati</taxon>
        <taxon>Actinomycetota</taxon>
        <taxon>Actinomycetes</taxon>
        <taxon>Micromonosporales</taxon>
        <taxon>Micromonosporaceae</taxon>
        <taxon>Natronosporangium</taxon>
    </lineage>
</organism>
<dbReference type="InterPro" id="IPR017853">
    <property type="entry name" value="GH"/>
</dbReference>
<dbReference type="KEGG" id="nhy:JQS43_03635"/>
<proteinExistence type="inferred from homology"/>
<gene>
    <name evidence="3" type="ORF">JQS43_03635</name>
</gene>
<evidence type="ECO:0000256" key="1">
    <source>
        <dbReference type="ARBA" id="ARBA00008061"/>
    </source>
</evidence>
<dbReference type="InterPro" id="IPR006047">
    <property type="entry name" value="GH13_cat_dom"/>
</dbReference>
<reference evidence="3" key="1">
    <citation type="submission" date="2021-02" db="EMBL/GenBank/DDBJ databases">
        <title>Natrosporangium hydrolyticum gen. nov., sp. nov, a haloalkaliphilic actinobacterium from a soda solonchak soil.</title>
        <authorList>
            <person name="Sorokin D.Y."/>
            <person name="Khijniak T.V."/>
            <person name="Zakharycheva A.P."/>
            <person name="Boueva O.V."/>
            <person name="Ariskina E.V."/>
            <person name="Hahnke R.L."/>
            <person name="Bunk B."/>
            <person name="Sproer C."/>
            <person name="Schumann P."/>
            <person name="Evtushenko L.I."/>
            <person name="Kublanov I.V."/>
        </authorList>
    </citation>
    <scope>NUCLEOTIDE SEQUENCE</scope>
    <source>
        <strain evidence="3">DSM 106523</strain>
    </source>
</reference>